<accession>A0A0D2PIX9</accession>
<evidence type="ECO:0000256" key="1">
    <source>
        <dbReference type="SAM" id="SignalP"/>
    </source>
</evidence>
<sequence length="473" mass="53148">MTAAILRVSFLIAVISVVSFLVGRNVDTDMAASSTAVVILNWSRPFNVNKIVSVICQYLDKSIVPSITIWNNNPNPMVFEEFSNTSCSKSRLQIINSEDNMYFQARYMACANVSTRYCFIQDDDYLVLPEIIEALTRRMDTDMNAPSSIHLLPPHEMLSSTLRTVSIHPRIRTTFAWLGYGTIIKQSQAVQFLALLDRLNLSEEQHQMADNYFTILRNELPERWFDSGIPLDGGQPFTVGPEGEERNNRHIISATHILESLTLDTGIVASERTYPYVQLLTHHLPPSDISRAPCHGRICILETSIKLLPESTSSVSVTSARDMFEIEKGRLKDLGEKQAINYIDFAPSNAVDGDPKTIFYSLENGKKGEWISLDLTHCLFFDEIQFVLEVDEAMITVLQKSACEVSADGLDWTMSKQQMSCTGIVRADSDLGATTSSRCISVASKTHVRYIRLRLLGNVDSPWKISEMYVIHA</sequence>
<keyword evidence="1" id="KW-0732">Signal</keyword>
<dbReference type="InterPro" id="IPR008979">
    <property type="entry name" value="Galactose-bd-like_sf"/>
</dbReference>
<keyword evidence="4" id="KW-1185">Reference proteome</keyword>
<feature type="chain" id="PRO_5002248922" description="F5/8 type C domain-containing protein" evidence="1">
    <location>
        <begin position="20"/>
        <end position="473"/>
    </location>
</feature>
<feature type="domain" description="F5/8 type C" evidence="2">
    <location>
        <begin position="346"/>
        <end position="463"/>
    </location>
</feature>
<evidence type="ECO:0000313" key="3">
    <source>
        <dbReference type="EMBL" id="KJA28416.1"/>
    </source>
</evidence>
<dbReference type="Gene3D" id="2.60.120.260">
    <property type="entry name" value="Galactose-binding domain-like"/>
    <property type="match status" value="1"/>
</dbReference>
<proteinExistence type="predicted"/>
<dbReference type="Gene3D" id="3.90.550.10">
    <property type="entry name" value="Spore Coat Polysaccharide Biosynthesis Protein SpsA, Chain A"/>
    <property type="match status" value="1"/>
</dbReference>
<feature type="signal peptide" evidence="1">
    <location>
        <begin position="1"/>
        <end position="19"/>
    </location>
</feature>
<gene>
    <name evidence="3" type="ORF">HYPSUDRAFT_33792</name>
</gene>
<dbReference type="Pfam" id="PF00754">
    <property type="entry name" value="F5_F8_type_C"/>
    <property type="match status" value="1"/>
</dbReference>
<dbReference type="InterPro" id="IPR000421">
    <property type="entry name" value="FA58C"/>
</dbReference>
<dbReference type="SUPFAM" id="SSF49785">
    <property type="entry name" value="Galactose-binding domain-like"/>
    <property type="match status" value="1"/>
</dbReference>
<name>A0A0D2PIX9_HYPSF</name>
<evidence type="ECO:0000313" key="4">
    <source>
        <dbReference type="Proteomes" id="UP000054270"/>
    </source>
</evidence>
<dbReference type="OMA" id="DPFQHRI"/>
<dbReference type="OrthoDB" id="1684102at2759"/>
<dbReference type="InterPro" id="IPR029044">
    <property type="entry name" value="Nucleotide-diphossugar_trans"/>
</dbReference>
<protein>
    <recommendedName>
        <fullName evidence="2">F5/8 type C domain-containing protein</fullName>
    </recommendedName>
</protein>
<dbReference type="Proteomes" id="UP000054270">
    <property type="component" value="Unassembled WGS sequence"/>
</dbReference>
<dbReference type="EMBL" id="KN817521">
    <property type="protein sequence ID" value="KJA28416.1"/>
    <property type="molecule type" value="Genomic_DNA"/>
</dbReference>
<dbReference type="AlphaFoldDB" id="A0A0D2PIX9"/>
<reference evidence="4" key="1">
    <citation type="submission" date="2014-04" db="EMBL/GenBank/DDBJ databases">
        <title>Evolutionary Origins and Diversification of the Mycorrhizal Mutualists.</title>
        <authorList>
            <consortium name="DOE Joint Genome Institute"/>
            <consortium name="Mycorrhizal Genomics Consortium"/>
            <person name="Kohler A."/>
            <person name="Kuo A."/>
            <person name="Nagy L.G."/>
            <person name="Floudas D."/>
            <person name="Copeland A."/>
            <person name="Barry K.W."/>
            <person name="Cichocki N."/>
            <person name="Veneault-Fourrey C."/>
            <person name="LaButti K."/>
            <person name="Lindquist E.A."/>
            <person name="Lipzen A."/>
            <person name="Lundell T."/>
            <person name="Morin E."/>
            <person name="Murat C."/>
            <person name="Riley R."/>
            <person name="Ohm R."/>
            <person name="Sun H."/>
            <person name="Tunlid A."/>
            <person name="Henrissat B."/>
            <person name="Grigoriev I.V."/>
            <person name="Hibbett D.S."/>
            <person name="Martin F."/>
        </authorList>
    </citation>
    <scope>NUCLEOTIDE SEQUENCE [LARGE SCALE GENOMIC DNA]</scope>
    <source>
        <strain evidence="4">FD-334 SS-4</strain>
    </source>
</reference>
<evidence type="ECO:0000259" key="2">
    <source>
        <dbReference type="Pfam" id="PF00754"/>
    </source>
</evidence>
<dbReference type="SUPFAM" id="SSF53448">
    <property type="entry name" value="Nucleotide-diphospho-sugar transferases"/>
    <property type="match status" value="1"/>
</dbReference>
<organism evidence="3 4">
    <name type="scientific">Hypholoma sublateritium (strain FD-334 SS-4)</name>
    <dbReference type="NCBI Taxonomy" id="945553"/>
    <lineage>
        <taxon>Eukaryota</taxon>
        <taxon>Fungi</taxon>
        <taxon>Dikarya</taxon>
        <taxon>Basidiomycota</taxon>
        <taxon>Agaricomycotina</taxon>
        <taxon>Agaricomycetes</taxon>
        <taxon>Agaricomycetidae</taxon>
        <taxon>Agaricales</taxon>
        <taxon>Agaricineae</taxon>
        <taxon>Strophariaceae</taxon>
        <taxon>Hypholoma</taxon>
    </lineage>
</organism>